<protein>
    <submittedName>
        <fullName evidence="1">FAD/NAD(P)-binding domain-containing protein</fullName>
    </submittedName>
</protein>
<dbReference type="EMBL" id="KZ819807">
    <property type="protein sequence ID" value="PWN51934.1"/>
    <property type="molecule type" value="Genomic_DNA"/>
</dbReference>
<dbReference type="Proteomes" id="UP000245626">
    <property type="component" value="Unassembled WGS sequence"/>
</dbReference>
<organism evidence="1 2">
    <name type="scientific">Violaceomyces palustris</name>
    <dbReference type="NCBI Taxonomy" id="1673888"/>
    <lineage>
        <taxon>Eukaryota</taxon>
        <taxon>Fungi</taxon>
        <taxon>Dikarya</taxon>
        <taxon>Basidiomycota</taxon>
        <taxon>Ustilaginomycotina</taxon>
        <taxon>Ustilaginomycetes</taxon>
        <taxon>Violaceomycetales</taxon>
        <taxon>Violaceomycetaceae</taxon>
        <taxon>Violaceomyces</taxon>
    </lineage>
</organism>
<accession>A0ACD0P1L4</accession>
<evidence type="ECO:0000313" key="1">
    <source>
        <dbReference type="EMBL" id="PWN51934.1"/>
    </source>
</evidence>
<name>A0ACD0P1L4_9BASI</name>
<sequence length="670" mass="75185">MTQQPFDARQTVLVIGGGACGLVTLRNLSQLKCKVTGKPLFNVQLVERREQVGGVWYWSDQTYSLERSLTPRKTQGLNPIFDQDGKPHWPSPAYLNLKGNVLPEFLTFSATRFPPPKDGEPFPTLRETHDYLLGFAEPLRPMIRCNVEVIRVEERLDGRWRVTLKDWANRSQDGQVSPLVSVRDYDRVVVAAGWYDNPVYPSTPGLDQALAKGLVHHAKHYRDSTCYAGKKVVVVGNNNSSNEAAAHIAVLNSKTHPVYKSARRPPLAKCPCLEDERIKNVGLIKRYQVVQSDQGLKARLELEDGSSIDDVDYILLGTGYGHSFPFVHVLSDETRSAKSELEEGNEKRVVQLTPPELQGVMVPSLHRHILFAKSENVSLAFIGMVVSYFPFNLADITSNWLAGVWAGEIGIPDKVEERLEDERKRLEYVWRSKEEALNNPEKASYSDSRPTSPCPWERGTKSGNGNEKRNANGVQGGEKEKQAQTSNGVGKGDEEGGERVRSESRNGDSTDEGVDGGKQGADLGSGEVKVRKVLNREDPFSRLGYHALASSTEGFSELEYGAKLRAEIVEAYPWLDEQLAKWDAERDNRRKWMYVRKREWLDEKREFIRSDPFDLLGWTTTNSKRLGSGGGEEEALTDRDWSENRNQVRDVDLLKELVRTTTSLGQASAA</sequence>
<gene>
    <name evidence="1" type="ORF">IE53DRAFT_385680</name>
</gene>
<proteinExistence type="predicted"/>
<evidence type="ECO:0000313" key="2">
    <source>
        <dbReference type="Proteomes" id="UP000245626"/>
    </source>
</evidence>
<reference evidence="1 2" key="1">
    <citation type="journal article" date="2018" name="Mol. Biol. Evol.">
        <title>Broad Genomic Sampling Reveals a Smut Pathogenic Ancestry of the Fungal Clade Ustilaginomycotina.</title>
        <authorList>
            <person name="Kijpornyongpan T."/>
            <person name="Mondo S.J."/>
            <person name="Barry K."/>
            <person name="Sandor L."/>
            <person name="Lee J."/>
            <person name="Lipzen A."/>
            <person name="Pangilinan J."/>
            <person name="LaButti K."/>
            <person name="Hainaut M."/>
            <person name="Henrissat B."/>
            <person name="Grigoriev I.V."/>
            <person name="Spatafora J.W."/>
            <person name="Aime M.C."/>
        </authorList>
    </citation>
    <scope>NUCLEOTIDE SEQUENCE [LARGE SCALE GENOMIC DNA]</scope>
    <source>
        <strain evidence="1 2">SA 807</strain>
    </source>
</reference>
<keyword evidence="2" id="KW-1185">Reference proteome</keyword>